<name>A0ABP8MYR0_9BACT</name>
<protein>
    <submittedName>
        <fullName evidence="1">Uncharacterized protein</fullName>
    </submittedName>
</protein>
<gene>
    <name evidence="1" type="ORF">GCM10023092_23130</name>
</gene>
<dbReference type="Proteomes" id="UP001501410">
    <property type="component" value="Unassembled WGS sequence"/>
</dbReference>
<sequence>MDSVYLVTTKPKTEKENFFSLIDCCIKHGYYFQTNGYMEDQISPKLAISLSKTWEGDTIITGKYISTFIFNDKAIHDRYENFPVIKDGAEYFPIFAFECEEADFLLDFVVAYLKDHIDCYIANVALRIQDINLLQQYKQEDNHKWMYEGVWD</sequence>
<dbReference type="EMBL" id="BAABEZ010000022">
    <property type="protein sequence ID" value="GAA4456991.1"/>
    <property type="molecule type" value="Genomic_DNA"/>
</dbReference>
<evidence type="ECO:0000313" key="2">
    <source>
        <dbReference type="Proteomes" id="UP001501410"/>
    </source>
</evidence>
<evidence type="ECO:0000313" key="1">
    <source>
        <dbReference type="EMBL" id="GAA4456991.1"/>
    </source>
</evidence>
<comment type="caution">
    <text evidence="1">The sequence shown here is derived from an EMBL/GenBank/DDBJ whole genome shotgun (WGS) entry which is preliminary data.</text>
</comment>
<accession>A0ABP8MYR0</accession>
<reference evidence="2" key="1">
    <citation type="journal article" date="2019" name="Int. J. Syst. Evol. Microbiol.">
        <title>The Global Catalogue of Microorganisms (GCM) 10K type strain sequencing project: providing services to taxonomists for standard genome sequencing and annotation.</title>
        <authorList>
            <consortium name="The Broad Institute Genomics Platform"/>
            <consortium name="The Broad Institute Genome Sequencing Center for Infectious Disease"/>
            <person name="Wu L."/>
            <person name="Ma J."/>
        </authorList>
    </citation>
    <scope>NUCLEOTIDE SEQUENCE [LARGE SCALE GENOMIC DNA]</scope>
    <source>
        <strain evidence="2">JCM 31921</strain>
    </source>
</reference>
<organism evidence="1 2">
    <name type="scientific">Rurimicrobium arvi</name>
    <dbReference type="NCBI Taxonomy" id="2049916"/>
    <lineage>
        <taxon>Bacteria</taxon>
        <taxon>Pseudomonadati</taxon>
        <taxon>Bacteroidota</taxon>
        <taxon>Chitinophagia</taxon>
        <taxon>Chitinophagales</taxon>
        <taxon>Chitinophagaceae</taxon>
        <taxon>Rurimicrobium</taxon>
    </lineage>
</organism>
<dbReference type="RefSeq" id="WP_344827169.1">
    <property type="nucleotide sequence ID" value="NZ_BAABEZ010000022.1"/>
</dbReference>
<proteinExistence type="predicted"/>
<keyword evidence="2" id="KW-1185">Reference proteome</keyword>